<evidence type="ECO:0000256" key="1">
    <source>
        <dbReference type="SAM" id="Phobius"/>
    </source>
</evidence>
<gene>
    <name evidence="2" type="ORF">GCM10010126_56990</name>
</gene>
<accession>A0AA37BM62</accession>
<feature type="transmembrane region" description="Helical" evidence="1">
    <location>
        <begin position="195"/>
        <end position="212"/>
    </location>
</feature>
<dbReference type="AlphaFoldDB" id="A0AA37BM62"/>
<dbReference type="EMBL" id="BMQD01000023">
    <property type="protein sequence ID" value="GGK90116.1"/>
    <property type="molecule type" value="Genomic_DNA"/>
</dbReference>
<organism evidence="2 3">
    <name type="scientific">Planomonospora parontospora</name>
    <dbReference type="NCBI Taxonomy" id="58119"/>
    <lineage>
        <taxon>Bacteria</taxon>
        <taxon>Bacillati</taxon>
        <taxon>Actinomycetota</taxon>
        <taxon>Actinomycetes</taxon>
        <taxon>Streptosporangiales</taxon>
        <taxon>Streptosporangiaceae</taxon>
        <taxon>Planomonospora</taxon>
    </lineage>
</organism>
<reference evidence="2" key="1">
    <citation type="journal article" date="2014" name="Int. J. Syst. Evol. Microbiol.">
        <title>Complete genome sequence of Corynebacterium casei LMG S-19264T (=DSM 44701T), isolated from a smear-ripened cheese.</title>
        <authorList>
            <consortium name="US DOE Joint Genome Institute (JGI-PGF)"/>
            <person name="Walter F."/>
            <person name="Albersmeier A."/>
            <person name="Kalinowski J."/>
            <person name="Ruckert C."/>
        </authorList>
    </citation>
    <scope>NUCLEOTIDE SEQUENCE</scope>
    <source>
        <strain evidence="2">JCM 3093</strain>
    </source>
</reference>
<reference evidence="2" key="2">
    <citation type="submission" date="2022-09" db="EMBL/GenBank/DDBJ databases">
        <authorList>
            <person name="Sun Q."/>
            <person name="Ohkuma M."/>
        </authorList>
    </citation>
    <scope>NUCLEOTIDE SEQUENCE</scope>
    <source>
        <strain evidence="2">JCM 3093</strain>
    </source>
</reference>
<evidence type="ECO:0000313" key="2">
    <source>
        <dbReference type="EMBL" id="GGK90116.1"/>
    </source>
</evidence>
<sequence length="252" mass="28273">MVEHAEPFPGPEDWLLKSVRSFLENYLSSQVEAQARIDRNLEESRQRLQERIDQALDRPRSLVQARIEQALEAQRQRMSELAWQAVERHQERTKKAAEAAVGHLFARHESALQRAAQQLFAVDRAALIRMIKALQDNAERPAEQPPVVGEMASSLPPLQMSASGTVTATGSIEITTIDVWPGEWDREKTKKFVQFYFAFLALVLLGSLAHRLPDEFDVATAVVGGGVLPGAQAMWIYVGKAFDKLYPPDNES</sequence>
<keyword evidence="1" id="KW-0812">Transmembrane</keyword>
<feature type="transmembrane region" description="Helical" evidence="1">
    <location>
        <begin position="218"/>
        <end position="238"/>
    </location>
</feature>
<protein>
    <submittedName>
        <fullName evidence="2">Uncharacterized protein</fullName>
    </submittedName>
</protein>
<name>A0AA37BM62_9ACTN</name>
<comment type="caution">
    <text evidence="2">The sequence shown here is derived from an EMBL/GenBank/DDBJ whole genome shotgun (WGS) entry which is preliminary data.</text>
</comment>
<keyword evidence="1" id="KW-0472">Membrane</keyword>
<dbReference type="Proteomes" id="UP000627984">
    <property type="component" value="Unassembled WGS sequence"/>
</dbReference>
<keyword evidence="1" id="KW-1133">Transmembrane helix</keyword>
<evidence type="ECO:0000313" key="3">
    <source>
        <dbReference type="Proteomes" id="UP000627984"/>
    </source>
</evidence>
<dbReference type="RefSeq" id="WP_191897503.1">
    <property type="nucleotide sequence ID" value="NZ_BMQD01000023.1"/>
</dbReference>
<proteinExistence type="predicted"/>